<comment type="caution">
    <text evidence="2">The sequence shown here is derived from an EMBL/GenBank/DDBJ whole genome shotgun (WGS) entry which is preliminary data.</text>
</comment>
<evidence type="ECO:0000313" key="2">
    <source>
        <dbReference type="EMBL" id="MBB3982244.1"/>
    </source>
</evidence>
<organism evidence="2 3">
    <name type="scientific">Sphingobium fontiphilum</name>
    <dbReference type="NCBI Taxonomy" id="944425"/>
    <lineage>
        <taxon>Bacteria</taxon>
        <taxon>Pseudomonadati</taxon>
        <taxon>Pseudomonadota</taxon>
        <taxon>Alphaproteobacteria</taxon>
        <taxon>Sphingomonadales</taxon>
        <taxon>Sphingomonadaceae</taxon>
        <taxon>Sphingobium</taxon>
    </lineage>
</organism>
<dbReference type="Proteomes" id="UP000552757">
    <property type="component" value="Unassembled WGS sequence"/>
</dbReference>
<accession>A0A7W6DNH2</accession>
<name>A0A7W6DNH2_9SPHN</name>
<dbReference type="AlphaFoldDB" id="A0A7W6DNH2"/>
<protein>
    <submittedName>
        <fullName evidence="2">Uncharacterized protein (TIGR02118 family)</fullName>
    </submittedName>
</protein>
<proteinExistence type="predicted"/>
<dbReference type="EMBL" id="JACIEB010000004">
    <property type="protein sequence ID" value="MBB3982244.1"/>
    <property type="molecule type" value="Genomic_DNA"/>
</dbReference>
<sequence>MERPVKLVSLLRPVAAPGGWDDFVNGKLAQGIAGLQRLVLNDVLPIDIRTGTEGAPPYAAIIEGWFASPTDADRFAADVRAHGDAVQMHVDDLLIHDCGRRPLPNKIMVTLKRRADLSREQALRHWRTRHVEVGLVEHDAATFLQLYYQNHVTRSDQPEGSACDFDGMPEYWVDPADLASVGEDSPVMRAIAEDEVLFVDRSAIITMMVTERELYVAPGAPGGWPVRPSPLHSVLAAG</sequence>
<evidence type="ECO:0000313" key="3">
    <source>
        <dbReference type="Proteomes" id="UP000552757"/>
    </source>
</evidence>
<gene>
    <name evidence="2" type="ORF">GGR44_001907</name>
</gene>
<evidence type="ECO:0000259" key="1">
    <source>
        <dbReference type="Pfam" id="PF07110"/>
    </source>
</evidence>
<dbReference type="SUPFAM" id="SSF54909">
    <property type="entry name" value="Dimeric alpha+beta barrel"/>
    <property type="match status" value="1"/>
</dbReference>
<dbReference type="GO" id="GO:0016491">
    <property type="term" value="F:oxidoreductase activity"/>
    <property type="evidence" value="ECO:0007669"/>
    <property type="project" value="InterPro"/>
</dbReference>
<dbReference type="Gene3D" id="3.30.70.100">
    <property type="match status" value="1"/>
</dbReference>
<dbReference type="RefSeq" id="WP_183955332.1">
    <property type="nucleotide sequence ID" value="NZ_JACIEB010000004.1"/>
</dbReference>
<feature type="domain" description="EthD" evidence="1">
    <location>
        <begin position="115"/>
        <end position="202"/>
    </location>
</feature>
<dbReference type="InterPro" id="IPR011008">
    <property type="entry name" value="Dimeric_a/b-barrel"/>
</dbReference>
<dbReference type="InterPro" id="IPR009799">
    <property type="entry name" value="EthD_dom"/>
</dbReference>
<reference evidence="2 3" key="1">
    <citation type="submission" date="2020-08" db="EMBL/GenBank/DDBJ databases">
        <title>Genomic Encyclopedia of Type Strains, Phase IV (KMG-IV): sequencing the most valuable type-strain genomes for metagenomic binning, comparative biology and taxonomic classification.</title>
        <authorList>
            <person name="Goeker M."/>
        </authorList>
    </citation>
    <scope>NUCLEOTIDE SEQUENCE [LARGE SCALE GENOMIC DNA]</scope>
    <source>
        <strain evidence="2 3">DSM 29348</strain>
    </source>
</reference>
<keyword evidence="3" id="KW-1185">Reference proteome</keyword>
<dbReference type="NCBIfam" id="TIGR02118">
    <property type="entry name" value="EthD family reductase"/>
    <property type="match status" value="1"/>
</dbReference>
<dbReference type="Pfam" id="PF07110">
    <property type="entry name" value="EthD"/>
    <property type="match status" value="1"/>
</dbReference>